<evidence type="ECO:0000256" key="1">
    <source>
        <dbReference type="ARBA" id="ARBA00004515"/>
    </source>
</evidence>
<evidence type="ECO:0000256" key="14">
    <source>
        <dbReference type="ARBA" id="ARBA00034417"/>
    </source>
</evidence>
<keyword evidence="6 15" id="KW-0997">Cell inner membrane</keyword>
<evidence type="ECO:0000256" key="2">
    <source>
        <dbReference type="ARBA" id="ARBA00004713"/>
    </source>
</evidence>
<keyword evidence="9 15" id="KW-0418">Kinase</keyword>
<evidence type="ECO:0000313" key="17">
    <source>
        <dbReference type="Proteomes" id="UP000181985"/>
    </source>
</evidence>
<dbReference type="UniPathway" id="UPA00958"/>
<comment type="pathway">
    <text evidence="2 15">Bacterial outer membrane biogenesis; LPS core biosynthesis.</text>
</comment>
<dbReference type="HAMAP" id="MF_00521">
    <property type="entry name" value="KDO_kinase"/>
    <property type="match status" value="1"/>
</dbReference>
<keyword evidence="7 15" id="KW-0808">Transferase</keyword>
<dbReference type="KEGG" id="hsi:BOX17_08010"/>
<dbReference type="RefSeq" id="WP_071943426.1">
    <property type="nucleotide sequence ID" value="NZ_CP018139.1"/>
</dbReference>
<keyword evidence="10 15" id="KW-0067">ATP-binding</keyword>
<dbReference type="Pfam" id="PF06293">
    <property type="entry name" value="Kdo"/>
    <property type="match status" value="1"/>
</dbReference>
<name>A0A1J0VFV4_9GAMM</name>
<keyword evidence="17" id="KW-1185">Reference proteome</keyword>
<evidence type="ECO:0000256" key="15">
    <source>
        <dbReference type="HAMAP-Rule" id="MF_00521"/>
    </source>
</evidence>
<evidence type="ECO:0000256" key="11">
    <source>
        <dbReference type="ARBA" id="ARBA00022985"/>
    </source>
</evidence>
<evidence type="ECO:0000256" key="7">
    <source>
        <dbReference type="ARBA" id="ARBA00022679"/>
    </source>
</evidence>
<dbReference type="GO" id="GO:0005886">
    <property type="term" value="C:plasma membrane"/>
    <property type="evidence" value="ECO:0007669"/>
    <property type="project" value="UniProtKB-SubCell"/>
</dbReference>
<dbReference type="EC" id="2.7.1.166" evidence="4 15"/>
<evidence type="ECO:0000256" key="9">
    <source>
        <dbReference type="ARBA" id="ARBA00022777"/>
    </source>
</evidence>
<dbReference type="OrthoDB" id="6854449at2"/>
<dbReference type="Proteomes" id="UP000181985">
    <property type="component" value="Chromosome"/>
</dbReference>
<protein>
    <recommendedName>
        <fullName evidence="13 15">3-deoxy-D-manno-octulosonic acid kinase</fullName>
        <shortName evidence="15">Kdo kinase</shortName>
        <ecNumber evidence="4 15">2.7.1.166</ecNumber>
    </recommendedName>
</protein>
<accession>A0A1J0VFV4</accession>
<sequence length="242" mass="26843">MRLATYRAGKTCILYDADSLCDAGRPPQTAAPITPDCFEPDRWREAGRVTGEAPGRGASLFLDAGEGAEWVLRPYRRGGLIARASDARYLWTGLERTRAFRECRLTAHLHDRGLPVPRPVAAGVTRHGLTYEAALITVRIPGARALADLLVRQQADDALLDRVGATVRRFHDAGLDHVDLNARNLLVDPKGEVWLIDLDRCRLRRPGRWQEANLARLQRSLEKFDAAGAMAAIRRGYDRASA</sequence>
<keyword evidence="11 15" id="KW-0448">Lipopolysaccharide biosynthesis</keyword>
<keyword evidence="12 15" id="KW-0472">Membrane</keyword>
<dbReference type="GO" id="GO:0016301">
    <property type="term" value="F:kinase activity"/>
    <property type="evidence" value="ECO:0007669"/>
    <property type="project" value="UniProtKB-KW"/>
</dbReference>
<dbReference type="GO" id="GO:0005524">
    <property type="term" value="F:ATP binding"/>
    <property type="evidence" value="ECO:0007669"/>
    <property type="project" value="UniProtKB-UniRule"/>
</dbReference>
<comment type="similarity">
    <text evidence="3 15">Belongs to the protein kinase superfamily. KdkA/RfaP family.</text>
</comment>
<evidence type="ECO:0000256" key="6">
    <source>
        <dbReference type="ARBA" id="ARBA00022519"/>
    </source>
</evidence>
<evidence type="ECO:0000256" key="3">
    <source>
        <dbReference type="ARBA" id="ARBA00010327"/>
    </source>
</evidence>
<keyword evidence="8 15" id="KW-0547">Nucleotide-binding</keyword>
<dbReference type="EMBL" id="CP018139">
    <property type="protein sequence ID" value="APE30904.1"/>
    <property type="molecule type" value="Genomic_DNA"/>
</dbReference>
<comment type="subcellular location">
    <subcellularLocation>
        <location evidence="1 15">Cell inner membrane</location>
        <topology evidence="1 15">Peripheral membrane protein</topology>
        <orientation evidence="1 15">Cytoplasmic side</orientation>
    </subcellularLocation>
</comment>
<gene>
    <name evidence="15" type="primary">kdkA</name>
    <name evidence="16" type="ORF">BOX17_08010</name>
</gene>
<dbReference type="InterPro" id="IPR022826">
    <property type="entry name" value="KDO_kinase"/>
</dbReference>
<evidence type="ECO:0000256" key="10">
    <source>
        <dbReference type="ARBA" id="ARBA00022840"/>
    </source>
</evidence>
<reference evidence="17" key="1">
    <citation type="submission" date="2016-11" db="EMBL/GenBank/DDBJ databases">
        <title>Halolamina sediminis sp. nov., an extremely halophilic archaeon isolated from solar salt.</title>
        <authorList>
            <person name="Koh H.-W."/>
            <person name="Rani S."/>
            <person name="Park S.-J."/>
        </authorList>
    </citation>
    <scope>NUCLEOTIDE SEQUENCE [LARGE SCALE GENOMIC DNA]</scope>
    <source>
        <strain evidence="17">Hb3</strain>
    </source>
</reference>
<comment type="function">
    <text evidence="15">Catalyzes the ATP-dependent phosphorylation of the 3-deoxy-D-manno-octulosonic acid (Kdo) residue in Kdo-lipid IV(A) at the 4-OH position.</text>
</comment>
<dbReference type="GO" id="GO:0016773">
    <property type="term" value="F:phosphotransferase activity, alcohol group as acceptor"/>
    <property type="evidence" value="ECO:0007669"/>
    <property type="project" value="UniProtKB-UniRule"/>
</dbReference>
<dbReference type="AlphaFoldDB" id="A0A1J0VFV4"/>
<keyword evidence="5 15" id="KW-1003">Cell membrane</keyword>
<proteinExistence type="inferred from homology"/>
<evidence type="ECO:0000256" key="4">
    <source>
        <dbReference type="ARBA" id="ARBA00011988"/>
    </source>
</evidence>
<evidence type="ECO:0000256" key="8">
    <source>
        <dbReference type="ARBA" id="ARBA00022741"/>
    </source>
</evidence>
<organism evidence="16 17">
    <name type="scientific">Halomonas aestuarii</name>
    <dbReference type="NCBI Taxonomy" id="1897729"/>
    <lineage>
        <taxon>Bacteria</taxon>
        <taxon>Pseudomonadati</taxon>
        <taxon>Pseudomonadota</taxon>
        <taxon>Gammaproteobacteria</taxon>
        <taxon>Oceanospirillales</taxon>
        <taxon>Halomonadaceae</taxon>
        <taxon>Halomonas</taxon>
    </lineage>
</organism>
<evidence type="ECO:0000256" key="5">
    <source>
        <dbReference type="ARBA" id="ARBA00022475"/>
    </source>
</evidence>
<dbReference type="NCBIfam" id="NF002475">
    <property type="entry name" value="PRK01723.1"/>
    <property type="match status" value="1"/>
</dbReference>
<dbReference type="SUPFAM" id="SSF56112">
    <property type="entry name" value="Protein kinase-like (PK-like)"/>
    <property type="match status" value="1"/>
</dbReference>
<evidence type="ECO:0000256" key="13">
    <source>
        <dbReference type="ARBA" id="ARBA00029511"/>
    </source>
</evidence>
<evidence type="ECO:0000313" key="16">
    <source>
        <dbReference type="EMBL" id="APE30904.1"/>
    </source>
</evidence>
<evidence type="ECO:0000256" key="12">
    <source>
        <dbReference type="ARBA" id="ARBA00023136"/>
    </source>
</evidence>
<feature type="active site" evidence="15">
    <location>
        <position position="179"/>
    </location>
</feature>
<dbReference type="Gene3D" id="1.10.510.10">
    <property type="entry name" value="Transferase(Phosphotransferase) domain 1"/>
    <property type="match status" value="1"/>
</dbReference>
<dbReference type="InterPro" id="IPR011009">
    <property type="entry name" value="Kinase-like_dom_sf"/>
</dbReference>
<comment type="catalytic activity">
    <reaction evidence="14 15">
        <text>an alpha-Kdo-(2-&gt;6)-lipid IVA + ATP = a 4-O-phospho-alpha-Kdo-(2-&gt;6)-lipid IVA + ADP + H(+)</text>
        <dbReference type="Rhea" id="RHEA:74271"/>
        <dbReference type="ChEBI" id="CHEBI:15378"/>
        <dbReference type="ChEBI" id="CHEBI:30616"/>
        <dbReference type="ChEBI" id="CHEBI:176428"/>
        <dbReference type="ChEBI" id="CHEBI:193140"/>
        <dbReference type="ChEBI" id="CHEBI:456216"/>
        <dbReference type="EC" id="2.7.1.166"/>
    </reaction>
</comment>
<dbReference type="GO" id="GO:0009244">
    <property type="term" value="P:lipopolysaccharide core region biosynthetic process"/>
    <property type="evidence" value="ECO:0007669"/>
    <property type="project" value="UniProtKB-UniRule"/>
</dbReference>